<reference evidence="2" key="2">
    <citation type="submission" date="2020-08" db="EMBL/GenBank/DDBJ databases">
        <title>The Agave Microbiome: Exploring the role of microbial communities in plant adaptations to desert environments.</title>
        <authorList>
            <person name="Partida-Martinez L.P."/>
        </authorList>
    </citation>
    <scope>NUCLEOTIDE SEQUENCE [LARGE SCALE GENOMIC DNA]</scope>
    <source>
        <strain evidence="2">AT2.8</strain>
    </source>
</reference>
<accession>A0A852T3V0</accession>
<evidence type="ECO:0000313" key="1">
    <source>
        <dbReference type="EMBL" id="NYE03360.1"/>
    </source>
</evidence>
<dbReference type="Proteomes" id="UP000548423">
    <property type="component" value="Unassembled WGS sequence"/>
</dbReference>
<name>A0A852T3V0_9BACI</name>
<evidence type="ECO:0008006" key="3">
    <source>
        <dbReference type="Google" id="ProtNLM"/>
    </source>
</evidence>
<protein>
    <recommendedName>
        <fullName evidence="3">Glycosyltransferase family 1 protein</fullName>
    </recommendedName>
</protein>
<reference evidence="2" key="1">
    <citation type="submission" date="2020-07" db="EMBL/GenBank/DDBJ databases">
        <authorList>
            <person name="Partida-Martinez L."/>
            <person name="Huntemann M."/>
            <person name="Clum A."/>
            <person name="Wang J."/>
            <person name="Palaniappan K."/>
            <person name="Ritter S."/>
            <person name="Chen I.-M."/>
            <person name="Stamatis D."/>
            <person name="Reddy T."/>
            <person name="O'Malley R."/>
            <person name="Daum C."/>
            <person name="Shapiro N."/>
            <person name="Ivanova N."/>
            <person name="Kyrpides N."/>
            <person name="Woyke T."/>
        </authorList>
    </citation>
    <scope>NUCLEOTIDE SEQUENCE [LARGE SCALE GENOMIC DNA]</scope>
    <source>
        <strain evidence="2">AT2.8</strain>
    </source>
</reference>
<sequence>MGRRLKIAMISPGTFPISGGKSSSIEMLMKKLANLFQKEAYVFMFGKGFRKQPEWETKGSITYYRYTSSKAKTYINQSIDQLKVIKPDIIHIENRPRFAKAVRLAIPNDKISLYFGILVNGEFQFERNLDQIEWVISEQGRIGFKISA</sequence>
<comment type="caution">
    <text evidence="1">The sequence shown here is derived from an EMBL/GenBank/DDBJ whole genome shotgun (WGS) entry which is preliminary data.</text>
</comment>
<dbReference type="EMBL" id="JACCBX010000001">
    <property type="protein sequence ID" value="NYE03360.1"/>
    <property type="molecule type" value="Genomic_DNA"/>
</dbReference>
<organism evidence="1 2">
    <name type="scientific">Neobacillus niacini</name>
    <dbReference type="NCBI Taxonomy" id="86668"/>
    <lineage>
        <taxon>Bacteria</taxon>
        <taxon>Bacillati</taxon>
        <taxon>Bacillota</taxon>
        <taxon>Bacilli</taxon>
        <taxon>Bacillales</taxon>
        <taxon>Bacillaceae</taxon>
        <taxon>Neobacillus</taxon>
    </lineage>
</organism>
<dbReference type="AlphaFoldDB" id="A0A852T3V0"/>
<evidence type="ECO:0000313" key="2">
    <source>
        <dbReference type="Proteomes" id="UP000548423"/>
    </source>
</evidence>
<gene>
    <name evidence="1" type="ORF">F4694_000079</name>
</gene>
<proteinExistence type="predicted"/>